<reference evidence="4" key="1">
    <citation type="submission" date="2020-10" db="EMBL/GenBank/DDBJ databases">
        <title>Ca. Dormibacterota MAGs.</title>
        <authorList>
            <person name="Montgomery K."/>
        </authorList>
    </citation>
    <scope>NUCLEOTIDE SEQUENCE [LARGE SCALE GENOMIC DNA]</scope>
    <source>
        <strain evidence="4">SC8812_S17_10</strain>
    </source>
</reference>
<dbReference type="GO" id="GO:0003984">
    <property type="term" value="F:acetolactate synthase activity"/>
    <property type="evidence" value="ECO:0007669"/>
    <property type="project" value="TreeGrafter"/>
</dbReference>
<keyword evidence="5" id="KW-1185">Reference proteome</keyword>
<protein>
    <recommendedName>
        <fullName evidence="3">Thiamine pyrophosphate enzyme TPP-binding domain-containing protein</fullName>
    </recommendedName>
</protein>
<dbReference type="PANTHER" id="PTHR18968:SF9">
    <property type="entry name" value="3D-(3,5_4)-TRIHYDROXYCYCLOHEXANE-1,2-DIONE HYDROLASE"/>
    <property type="match status" value="1"/>
</dbReference>
<dbReference type="InterPro" id="IPR045229">
    <property type="entry name" value="TPP_enz"/>
</dbReference>
<keyword evidence="2" id="KW-0786">Thiamine pyrophosphate</keyword>
<dbReference type="CDD" id="cd00568">
    <property type="entry name" value="TPP_enzymes"/>
    <property type="match status" value="1"/>
</dbReference>
<dbReference type="PROSITE" id="PS00187">
    <property type="entry name" value="TPP_ENZYMES"/>
    <property type="match status" value="1"/>
</dbReference>
<accession>A0A934N9X8</accession>
<name>A0A934N9X8_9BACT</name>
<dbReference type="EMBL" id="JAEKNR010000155">
    <property type="protein sequence ID" value="MBJ7599463.1"/>
    <property type="molecule type" value="Genomic_DNA"/>
</dbReference>
<dbReference type="InterPro" id="IPR011766">
    <property type="entry name" value="TPP_enzyme_TPP-bd"/>
</dbReference>
<evidence type="ECO:0000313" key="5">
    <source>
        <dbReference type="Proteomes" id="UP000612893"/>
    </source>
</evidence>
<evidence type="ECO:0000259" key="3">
    <source>
        <dbReference type="Pfam" id="PF02775"/>
    </source>
</evidence>
<dbReference type="InterPro" id="IPR000399">
    <property type="entry name" value="TPP-bd_CS"/>
</dbReference>
<feature type="domain" description="Thiamine pyrophosphate enzyme TPP-binding" evidence="3">
    <location>
        <begin position="28"/>
        <end position="174"/>
    </location>
</feature>
<dbReference type="GO" id="GO:0009097">
    <property type="term" value="P:isoleucine biosynthetic process"/>
    <property type="evidence" value="ECO:0007669"/>
    <property type="project" value="TreeGrafter"/>
</dbReference>
<comment type="caution">
    <text evidence="4">The sequence shown here is derived from an EMBL/GenBank/DDBJ whole genome shotgun (WGS) entry which is preliminary data.</text>
</comment>
<sequence length="176" mass="18722">MAEGGFNAAELIACLDDWAPADAVVVSDAGNFAHGLLTRFRFDRSRVYLGPVNGAMGYGLPASIGAKLAAPVRPVLCLAGDGGLLMTIGEMETAVRQGLDLTVVVFNNRAYGTIRARQAEAFPGTDFGTSLGEVCFADIARAMGWKAWRACTSREFQFALDRVSRSAGCKLIEVNL</sequence>
<dbReference type="GO" id="GO:0030976">
    <property type="term" value="F:thiamine pyrophosphate binding"/>
    <property type="evidence" value="ECO:0007669"/>
    <property type="project" value="InterPro"/>
</dbReference>
<comment type="similarity">
    <text evidence="1">Belongs to the TPP enzyme family.</text>
</comment>
<dbReference type="GO" id="GO:0000287">
    <property type="term" value="F:magnesium ion binding"/>
    <property type="evidence" value="ECO:0007669"/>
    <property type="project" value="InterPro"/>
</dbReference>
<evidence type="ECO:0000256" key="2">
    <source>
        <dbReference type="ARBA" id="ARBA00023052"/>
    </source>
</evidence>
<dbReference type="GO" id="GO:0050660">
    <property type="term" value="F:flavin adenine dinucleotide binding"/>
    <property type="evidence" value="ECO:0007669"/>
    <property type="project" value="TreeGrafter"/>
</dbReference>
<evidence type="ECO:0000256" key="1">
    <source>
        <dbReference type="ARBA" id="ARBA00007812"/>
    </source>
</evidence>
<dbReference type="InterPro" id="IPR029061">
    <property type="entry name" value="THDP-binding"/>
</dbReference>
<organism evidence="4 5">
    <name type="scientific">Candidatus Nephthysia bennettiae</name>
    <dbReference type="NCBI Taxonomy" id="3127016"/>
    <lineage>
        <taxon>Bacteria</taxon>
        <taxon>Bacillati</taxon>
        <taxon>Candidatus Dormiibacterota</taxon>
        <taxon>Candidatus Dormibacteria</taxon>
        <taxon>Candidatus Dormibacterales</taxon>
        <taxon>Candidatus Dormibacteraceae</taxon>
        <taxon>Candidatus Nephthysia</taxon>
    </lineage>
</organism>
<proteinExistence type="inferred from homology"/>
<dbReference type="RefSeq" id="WP_338202957.1">
    <property type="nucleotide sequence ID" value="NZ_JAEKNR010000155.1"/>
</dbReference>
<dbReference type="SUPFAM" id="SSF52518">
    <property type="entry name" value="Thiamin diphosphate-binding fold (THDP-binding)"/>
    <property type="match status" value="1"/>
</dbReference>
<dbReference type="GO" id="GO:0005948">
    <property type="term" value="C:acetolactate synthase complex"/>
    <property type="evidence" value="ECO:0007669"/>
    <property type="project" value="TreeGrafter"/>
</dbReference>
<evidence type="ECO:0000313" key="4">
    <source>
        <dbReference type="EMBL" id="MBJ7599463.1"/>
    </source>
</evidence>
<dbReference type="Gene3D" id="3.40.50.970">
    <property type="match status" value="1"/>
</dbReference>
<dbReference type="Pfam" id="PF02775">
    <property type="entry name" value="TPP_enzyme_C"/>
    <property type="match status" value="1"/>
</dbReference>
<gene>
    <name evidence="4" type="ORF">JF922_15470</name>
</gene>
<dbReference type="AlphaFoldDB" id="A0A934N9X8"/>
<dbReference type="Proteomes" id="UP000612893">
    <property type="component" value="Unassembled WGS sequence"/>
</dbReference>
<dbReference type="PANTHER" id="PTHR18968">
    <property type="entry name" value="THIAMINE PYROPHOSPHATE ENZYMES"/>
    <property type="match status" value="1"/>
</dbReference>
<dbReference type="GO" id="GO:0009099">
    <property type="term" value="P:L-valine biosynthetic process"/>
    <property type="evidence" value="ECO:0007669"/>
    <property type="project" value="TreeGrafter"/>
</dbReference>